<dbReference type="PIRSF" id="PIRSF001488">
    <property type="entry name" value="Tdi_protein"/>
    <property type="match status" value="1"/>
</dbReference>
<evidence type="ECO:0000256" key="2">
    <source>
        <dbReference type="ARBA" id="ARBA00022729"/>
    </source>
</evidence>
<keyword evidence="4" id="KW-0676">Redox-active center</keyword>
<evidence type="ECO:0000256" key="4">
    <source>
        <dbReference type="ARBA" id="ARBA00023284"/>
    </source>
</evidence>
<dbReference type="Pfam" id="PF01323">
    <property type="entry name" value="DSBA"/>
    <property type="match status" value="1"/>
</dbReference>
<dbReference type="SUPFAM" id="SSF52833">
    <property type="entry name" value="Thioredoxin-like"/>
    <property type="match status" value="1"/>
</dbReference>
<dbReference type="InterPro" id="IPR050824">
    <property type="entry name" value="Thiol_disulfide_DsbA"/>
</dbReference>
<evidence type="ECO:0000256" key="5">
    <source>
        <dbReference type="PIRNR" id="PIRNR001488"/>
    </source>
</evidence>
<dbReference type="InterPro" id="IPR001853">
    <property type="entry name" value="DSBA-like_thioredoxin_dom"/>
</dbReference>
<evidence type="ECO:0000256" key="1">
    <source>
        <dbReference type="ARBA" id="ARBA00005791"/>
    </source>
</evidence>
<reference evidence="8 9" key="1">
    <citation type="journal article" date="2020" name="Microorganisms">
        <title>Osmotic Adaptation and Compatible Solute Biosynthesis of Phototrophic Bacteria as Revealed from Genome Analyses.</title>
        <authorList>
            <person name="Imhoff J.F."/>
            <person name="Rahn T."/>
            <person name="Kunzel S."/>
            <person name="Keller A."/>
            <person name="Neulinger S.C."/>
        </authorList>
    </citation>
    <scope>NUCLEOTIDE SEQUENCE [LARGE SCALE GENOMIC DNA]</scope>
    <source>
        <strain evidence="8 9">DSM 15116</strain>
    </source>
</reference>
<keyword evidence="2 6" id="KW-0732">Signal</keyword>
<evidence type="ECO:0000259" key="7">
    <source>
        <dbReference type="Pfam" id="PF01323"/>
    </source>
</evidence>
<dbReference type="Proteomes" id="UP000738126">
    <property type="component" value="Unassembled WGS sequence"/>
</dbReference>
<evidence type="ECO:0000313" key="8">
    <source>
        <dbReference type="EMBL" id="MBK1725527.1"/>
    </source>
</evidence>
<gene>
    <name evidence="8" type="ORF">CKO13_00485</name>
</gene>
<feature type="domain" description="DSBA-like thioredoxin" evidence="7">
    <location>
        <begin position="58"/>
        <end position="187"/>
    </location>
</feature>
<comment type="caution">
    <text evidence="8">The sequence shown here is derived from an EMBL/GenBank/DDBJ whole genome shotgun (WGS) entry which is preliminary data.</text>
</comment>
<comment type="subcellular location">
    <subcellularLocation>
        <location evidence="5">Periplasm</location>
    </subcellularLocation>
</comment>
<dbReference type="PANTHER" id="PTHR35891">
    <property type="entry name" value="THIOL:DISULFIDE INTERCHANGE PROTEIN DSBA"/>
    <property type="match status" value="1"/>
</dbReference>
<keyword evidence="3 5" id="KW-1015">Disulfide bond</keyword>
<protein>
    <recommendedName>
        <fullName evidence="5">Thiol:disulfide interchange protein</fullName>
    </recommendedName>
</protein>
<dbReference type="InterPro" id="IPR023205">
    <property type="entry name" value="DsbA/DsbL"/>
</dbReference>
<dbReference type="CDD" id="cd03019">
    <property type="entry name" value="DsbA_DsbA"/>
    <property type="match status" value="1"/>
</dbReference>
<dbReference type="Gene3D" id="3.40.30.10">
    <property type="entry name" value="Glutaredoxin"/>
    <property type="match status" value="1"/>
</dbReference>
<evidence type="ECO:0000313" key="9">
    <source>
        <dbReference type="Proteomes" id="UP000738126"/>
    </source>
</evidence>
<dbReference type="InterPro" id="IPR036249">
    <property type="entry name" value="Thioredoxin-like_sf"/>
</dbReference>
<proteinExistence type="inferred from homology"/>
<feature type="chain" id="PRO_5045991305" description="Thiol:disulfide interchange protein" evidence="6">
    <location>
        <begin position="32"/>
        <end position="218"/>
    </location>
</feature>
<organism evidence="8 9">
    <name type="scientific">Halorhodospira neutriphila</name>
    <dbReference type="NCBI Taxonomy" id="168379"/>
    <lineage>
        <taxon>Bacteria</taxon>
        <taxon>Pseudomonadati</taxon>
        <taxon>Pseudomonadota</taxon>
        <taxon>Gammaproteobacteria</taxon>
        <taxon>Chromatiales</taxon>
        <taxon>Ectothiorhodospiraceae</taxon>
        <taxon>Halorhodospira</taxon>
    </lineage>
</organism>
<dbReference type="EMBL" id="NRSH01000002">
    <property type="protein sequence ID" value="MBK1725527.1"/>
    <property type="molecule type" value="Genomic_DNA"/>
</dbReference>
<evidence type="ECO:0000256" key="3">
    <source>
        <dbReference type="ARBA" id="ARBA00023157"/>
    </source>
</evidence>
<accession>A0ABS1E345</accession>
<name>A0ABS1E345_9GAMM</name>
<sequence length="218" mass="23893">MTGKRTGWMRRMSGVLLAAAAALLMAGGGSAAELKAGEDYRKVGEPRVNDDGTVPVADFFSYLCPHCARFSERFSAWLERAQPPVAVEEIPVVFRPSWEPLARAYWVAETLGAVEQVHGPLFRAIHEQRRNLGSREALRAFFVEHGVEGEAFDQAWDGIGVDRGLRRARQAMADYGIRVTPSVVVAEAYLVTPRQAGSLEAMIETIAALVERHAEEGG</sequence>
<comment type="similarity">
    <text evidence="1">Belongs to the thioredoxin family. DsbA subfamily.</text>
</comment>
<dbReference type="PANTHER" id="PTHR35891:SF3">
    <property type="entry name" value="THIOL:DISULFIDE INTERCHANGE PROTEIN DSBL"/>
    <property type="match status" value="1"/>
</dbReference>
<keyword evidence="5" id="KW-0574">Periplasm</keyword>
<feature type="signal peptide" evidence="6">
    <location>
        <begin position="1"/>
        <end position="31"/>
    </location>
</feature>
<keyword evidence="9" id="KW-1185">Reference proteome</keyword>
<evidence type="ECO:0000256" key="6">
    <source>
        <dbReference type="SAM" id="SignalP"/>
    </source>
</evidence>